<dbReference type="AlphaFoldDB" id="A0A0A5I1Q6"/>
<keyword evidence="1 2" id="KW-0732">Signal</keyword>
<dbReference type="Pfam" id="PF13778">
    <property type="entry name" value="DUF4174"/>
    <property type="match status" value="1"/>
</dbReference>
<dbReference type="RefSeq" id="WP_038187098.1">
    <property type="nucleotide sequence ID" value="NZ_JRWP01000003.1"/>
</dbReference>
<evidence type="ECO:0000313" key="5">
    <source>
        <dbReference type="Proteomes" id="UP000030451"/>
    </source>
</evidence>
<feature type="chain" id="PRO_5002011318" description="DUF4174 domain-containing protein" evidence="2">
    <location>
        <begin position="20"/>
        <end position="145"/>
    </location>
</feature>
<gene>
    <name evidence="4" type="ORF">NM06_01175</name>
</gene>
<feature type="signal peptide" evidence="2">
    <location>
        <begin position="1"/>
        <end position="19"/>
    </location>
</feature>
<evidence type="ECO:0000313" key="4">
    <source>
        <dbReference type="EMBL" id="KGY10450.1"/>
    </source>
</evidence>
<comment type="caution">
    <text evidence="4">The sequence shown here is derived from an EMBL/GenBank/DDBJ whole genome shotgun (WGS) entry which is preliminary data.</text>
</comment>
<dbReference type="EMBL" id="JRWP01000003">
    <property type="protein sequence ID" value="KGY10450.1"/>
    <property type="molecule type" value="Genomic_DNA"/>
</dbReference>
<protein>
    <recommendedName>
        <fullName evidence="3">DUF4174 domain-containing protein</fullName>
    </recommendedName>
</protein>
<dbReference type="OrthoDB" id="5893017at2"/>
<dbReference type="InterPro" id="IPR025232">
    <property type="entry name" value="DUF4174"/>
</dbReference>
<dbReference type="STRING" id="379097.SE23_03730"/>
<dbReference type="Proteomes" id="UP000030451">
    <property type="component" value="Unassembled WGS sequence"/>
</dbReference>
<organism evidence="4 5">
    <name type="scientific">Photobacterium sp. (strain ATCC 43367)</name>
    <dbReference type="NCBI Taxonomy" id="379097"/>
    <lineage>
        <taxon>Bacteria</taxon>
        <taxon>Pseudomonadati</taxon>
        <taxon>Pseudomonadota</taxon>
        <taxon>Gammaproteobacteria</taxon>
        <taxon>Vibrionales</taxon>
        <taxon>Vibrionaceae</taxon>
        <taxon>Vibrio</taxon>
        <taxon>Vibrio oreintalis group</taxon>
    </lineage>
</organism>
<feature type="domain" description="DUF4174" evidence="3">
    <location>
        <begin position="24"/>
        <end position="135"/>
    </location>
</feature>
<evidence type="ECO:0000256" key="2">
    <source>
        <dbReference type="SAM" id="SignalP"/>
    </source>
</evidence>
<evidence type="ECO:0000259" key="3">
    <source>
        <dbReference type="Pfam" id="PF13778"/>
    </source>
</evidence>
<name>A0A0A5I1Q6_PHOS4</name>
<evidence type="ECO:0000256" key="1">
    <source>
        <dbReference type="ARBA" id="ARBA00022729"/>
    </source>
</evidence>
<reference evidence="4 5" key="1">
    <citation type="submission" date="2014-10" db="EMBL/GenBank/DDBJ databases">
        <title>Genome sequencing of Vibrio sinaloensis T08.</title>
        <authorList>
            <person name="Chan K.-G."/>
            <person name="Mohamad N.I."/>
        </authorList>
    </citation>
    <scope>NUCLEOTIDE SEQUENCE [LARGE SCALE GENOMIC DNA]</scope>
    <source>
        <strain evidence="4 5">T08</strain>
    </source>
</reference>
<sequence length="145" mass="16715">MRVLLLTMLMFGFVQTTLAYPAHSEKWAHRSVIYFAPTNDEHVKQFLLETLMIECELAERDVVTLVITEDGFTVPSWVREEFNLSGMFHIYDVVPGEHTAVLVGKDGMEKLRWGKNTDWDSIKSTIDKMPLRQYEMAQRTSPCSA</sequence>
<proteinExistence type="predicted"/>
<accession>A0A0A5I1Q6</accession>